<dbReference type="SUPFAM" id="SSF50346">
    <property type="entry name" value="PRC-barrel domain"/>
    <property type="match status" value="1"/>
</dbReference>
<gene>
    <name evidence="2" type="ORF">ABWK59_04275</name>
</gene>
<dbReference type="RefSeq" id="WP_354637950.1">
    <property type="nucleotide sequence ID" value="NZ_CP159872.1"/>
</dbReference>
<dbReference type="Pfam" id="PF05239">
    <property type="entry name" value="PRC"/>
    <property type="match status" value="1"/>
</dbReference>
<accession>A0AAU8JS60</accession>
<dbReference type="GO" id="GO:0030077">
    <property type="term" value="C:plasma membrane light-harvesting complex"/>
    <property type="evidence" value="ECO:0007669"/>
    <property type="project" value="InterPro"/>
</dbReference>
<dbReference type="InterPro" id="IPR011033">
    <property type="entry name" value="PRC_barrel-like_sf"/>
</dbReference>
<sequence length="124" mass="13899">MTRIEIWEFRTTSGFASGADLVGFRVEAVDGHIGKVDRLSAEVGSAYLVVDTGPWIFGRHVLLPAGTVDRVDTEERKVFVDRTKDEIKAGPEFDPDTHDAADRDYRGRYDTYYTPFYGGIGHRA</sequence>
<evidence type="ECO:0000259" key="1">
    <source>
        <dbReference type="Pfam" id="PF05239"/>
    </source>
</evidence>
<feature type="domain" description="PRC-barrel" evidence="1">
    <location>
        <begin position="17"/>
        <end position="86"/>
    </location>
</feature>
<organism evidence="2">
    <name type="scientific">Kitasatospora camelliae</name>
    <dbReference type="NCBI Taxonomy" id="3156397"/>
    <lineage>
        <taxon>Bacteria</taxon>
        <taxon>Bacillati</taxon>
        <taxon>Actinomycetota</taxon>
        <taxon>Actinomycetes</taxon>
        <taxon>Kitasatosporales</taxon>
        <taxon>Streptomycetaceae</taxon>
        <taxon>Kitasatospora</taxon>
    </lineage>
</organism>
<reference evidence="2" key="1">
    <citation type="submission" date="2024-06" db="EMBL/GenBank/DDBJ databases">
        <title>The genome sequences of Kitasatospora sp. strain HUAS MG31.</title>
        <authorList>
            <person name="Mo P."/>
        </authorList>
    </citation>
    <scope>NUCLEOTIDE SEQUENCE</scope>
    <source>
        <strain evidence="2">HUAS MG31</strain>
    </source>
</reference>
<dbReference type="AlphaFoldDB" id="A0AAU8JS60"/>
<dbReference type="InterPro" id="IPR014747">
    <property type="entry name" value="Bac_photo_RC_H_C"/>
</dbReference>
<proteinExistence type="predicted"/>
<protein>
    <submittedName>
        <fullName evidence="2">PRC-barrel domain-containing protein</fullName>
    </submittedName>
</protein>
<dbReference type="GO" id="GO:0019684">
    <property type="term" value="P:photosynthesis, light reaction"/>
    <property type="evidence" value="ECO:0007669"/>
    <property type="project" value="InterPro"/>
</dbReference>
<dbReference type="KEGG" id="kcm:ABWK59_04275"/>
<name>A0AAU8JS60_9ACTN</name>
<dbReference type="EMBL" id="CP159872">
    <property type="protein sequence ID" value="XCM78207.1"/>
    <property type="molecule type" value="Genomic_DNA"/>
</dbReference>
<dbReference type="Gene3D" id="3.90.50.10">
    <property type="entry name" value="Photosynthetic Reaction Center, subunit H, domain 2"/>
    <property type="match status" value="1"/>
</dbReference>
<dbReference type="InterPro" id="IPR027275">
    <property type="entry name" value="PRC-brl_dom"/>
</dbReference>
<evidence type="ECO:0000313" key="2">
    <source>
        <dbReference type="EMBL" id="XCM78207.1"/>
    </source>
</evidence>